<keyword evidence="2" id="KW-1185">Reference proteome</keyword>
<sequence length="83" mass="9578">MDDTMHHDYLLAGESEERILYLARIGAIFERLYGLKDLHDAESRAMANAGITAKMLAELGYSGEQIETVLRERLFFYKQKTNH</sequence>
<accession>A0ABT8V801</accession>
<evidence type="ECO:0000313" key="2">
    <source>
        <dbReference type="Proteomes" id="UP001168883"/>
    </source>
</evidence>
<protein>
    <submittedName>
        <fullName evidence="1">Uncharacterized protein</fullName>
    </submittedName>
</protein>
<proteinExistence type="predicted"/>
<dbReference type="Proteomes" id="UP001168883">
    <property type="component" value="Unassembled WGS sequence"/>
</dbReference>
<gene>
    <name evidence="1" type="ORF">Q3C12_11260</name>
</gene>
<reference evidence="1" key="1">
    <citation type="submission" date="2023-07" db="EMBL/GenBank/DDBJ databases">
        <authorList>
            <person name="Aktuganov G."/>
            <person name="Boyko T."/>
            <person name="Delegan Y."/>
            <person name="Galimzianova N."/>
            <person name="Gilvanova E."/>
            <person name="Korobov V."/>
            <person name="Kuzmina L."/>
            <person name="Melentiev A."/>
            <person name="Milman P."/>
            <person name="Ryabova A."/>
            <person name="Stupak E."/>
            <person name="Yasakov T."/>
            <person name="Zharikova N."/>
            <person name="Zhurenko E."/>
        </authorList>
    </citation>
    <scope>NUCLEOTIDE SEQUENCE</scope>
    <source>
        <strain evidence="1">IB-739</strain>
    </source>
</reference>
<organism evidence="1 2">
    <name type="scientific">Paenibacillus ehimensis</name>
    <dbReference type="NCBI Taxonomy" id="79264"/>
    <lineage>
        <taxon>Bacteria</taxon>
        <taxon>Bacillati</taxon>
        <taxon>Bacillota</taxon>
        <taxon>Bacilli</taxon>
        <taxon>Bacillales</taxon>
        <taxon>Paenibacillaceae</taxon>
        <taxon>Paenibacillus</taxon>
    </lineage>
</organism>
<dbReference type="RefSeq" id="WP_302878309.1">
    <property type="nucleotide sequence ID" value="NZ_JAUMKJ010000011.1"/>
</dbReference>
<name>A0ABT8V801_9BACL</name>
<evidence type="ECO:0000313" key="1">
    <source>
        <dbReference type="EMBL" id="MDO3677578.1"/>
    </source>
</evidence>
<comment type="caution">
    <text evidence="1">The sequence shown here is derived from an EMBL/GenBank/DDBJ whole genome shotgun (WGS) entry which is preliminary data.</text>
</comment>
<dbReference type="EMBL" id="JAUMKJ010000011">
    <property type="protein sequence ID" value="MDO3677578.1"/>
    <property type="molecule type" value="Genomic_DNA"/>
</dbReference>